<evidence type="ECO:0000256" key="6">
    <source>
        <dbReference type="ARBA" id="ARBA00022683"/>
    </source>
</evidence>
<keyword evidence="5" id="KW-0808">Transferase</keyword>
<evidence type="ECO:0000256" key="7">
    <source>
        <dbReference type="ARBA" id="ARBA00022777"/>
    </source>
</evidence>
<keyword evidence="8" id="KW-0010">Activator</keyword>
<dbReference type="InterPro" id="IPR002178">
    <property type="entry name" value="PTS_EIIA_type-2_dom"/>
</dbReference>
<evidence type="ECO:0000259" key="13">
    <source>
        <dbReference type="PROSITE" id="PS51099"/>
    </source>
</evidence>
<dbReference type="InterPro" id="IPR036634">
    <property type="entry name" value="PRD_sf"/>
</dbReference>
<name>A0AAW8SVL2_9ENTE</name>
<keyword evidence="3" id="KW-0963">Cytoplasm</keyword>
<keyword evidence="6" id="KW-0598">Phosphotransferase system</keyword>
<dbReference type="Pfam" id="PF00359">
    <property type="entry name" value="PTS_EIIA_2"/>
    <property type="match status" value="1"/>
</dbReference>
<organism evidence="15 16">
    <name type="scientific">Enterococcus raffinosus</name>
    <dbReference type="NCBI Taxonomy" id="71452"/>
    <lineage>
        <taxon>Bacteria</taxon>
        <taxon>Bacillati</taxon>
        <taxon>Bacillota</taxon>
        <taxon>Bacilli</taxon>
        <taxon>Lactobacillales</taxon>
        <taxon>Enterococcaceae</taxon>
        <taxon>Enterococcus</taxon>
    </lineage>
</organism>
<accession>A0AAW8SVL2</accession>
<comment type="caution">
    <text evidence="15">The sequence shown here is derived from an EMBL/GenBank/DDBJ whole genome shotgun (WGS) entry which is preliminary data.</text>
</comment>
<dbReference type="GO" id="GO:0005737">
    <property type="term" value="C:cytoplasm"/>
    <property type="evidence" value="ECO:0007669"/>
    <property type="project" value="UniProtKB-SubCell"/>
</dbReference>
<dbReference type="Gene3D" id="3.40.930.10">
    <property type="entry name" value="Mannitol-specific EII, Chain A"/>
    <property type="match status" value="1"/>
</dbReference>
<protein>
    <recommendedName>
        <fullName evidence="10">Ascorbate-specific PTS system EIIA component</fullName>
    </recommendedName>
    <alternativeName>
        <fullName evidence="11">Ascorbate-specific phosphotransferase enzyme IIA component</fullName>
    </alternativeName>
</protein>
<keyword evidence="4" id="KW-0597">Phosphoprotein</keyword>
<comment type="subcellular location">
    <subcellularLocation>
        <location evidence="1">Cytoplasm</location>
    </subcellularLocation>
</comment>
<evidence type="ECO:0000256" key="11">
    <source>
        <dbReference type="ARBA" id="ARBA00042072"/>
    </source>
</evidence>
<dbReference type="AlphaFoldDB" id="A0AAW8SVL2"/>
<dbReference type="InterPro" id="IPR016152">
    <property type="entry name" value="PTrfase/Anion_transptr"/>
</dbReference>
<dbReference type="SUPFAM" id="SSF52794">
    <property type="entry name" value="PTS system IIB component-like"/>
    <property type="match status" value="1"/>
</dbReference>
<dbReference type="PROSITE" id="PS51372">
    <property type="entry name" value="PRD_2"/>
    <property type="match status" value="1"/>
</dbReference>
<evidence type="ECO:0000259" key="14">
    <source>
        <dbReference type="PROSITE" id="PS51372"/>
    </source>
</evidence>
<dbReference type="GO" id="GO:0008982">
    <property type="term" value="F:protein-N(PI)-phosphohistidine-sugar phosphotransferase activity"/>
    <property type="evidence" value="ECO:0007669"/>
    <property type="project" value="InterPro"/>
</dbReference>
<keyword evidence="2" id="KW-0813">Transport</keyword>
<keyword evidence="7" id="KW-0418">Kinase</keyword>
<dbReference type="Gene3D" id="3.40.50.2300">
    <property type="match status" value="1"/>
</dbReference>
<evidence type="ECO:0000256" key="10">
    <source>
        <dbReference type="ARBA" id="ARBA00041175"/>
    </source>
</evidence>
<dbReference type="InterPro" id="IPR011608">
    <property type="entry name" value="PRD"/>
</dbReference>
<dbReference type="PANTHER" id="PTHR36203:SF1">
    <property type="entry name" value="ASCORBATE-SPECIFIC PTS SYSTEM EIIA COMPONENT"/>
    <property type="match status" value="1"/>
</dbReference>
<dbReference type="PROSITE" id="PS00372">
    <property type="entry name" value="PTS_EIIA_TYPE_2_HIS"/>
    <property type="match status" value="1"/>
</dbReference>
<dbReference type="EMBL" id="JARPXM010000002">
    <property type="protein sequence ID" value="MDT2537338.1"/>
    <property type="molecule type" value="Genomic_DNA"/>
</dbReference>
<dbReference type="InterPro" id="IPR013011">
    <property type="entry name" value="PTS_EIIB_2"/>
</dbReference>
<evidence type="ECO:0000256" key="5">
    <source>
        <dbReference type="ARBA" id="ARBA00022679"/>
    </source>
</evidence>
<dbReference type="Gene3D" id="1.10.1790.10">
    <property type="entry name" value="PRD domain"/>
    <property type="match status" value="1"/>
</dbReference>
<dbReference type="CDD" id="cd00211">
    <property type="entry name" value="PTS_IIA_fru"/>
    <property type="match status" value="1"/>
</dbReference>
<evidence type="ECO:0000256" key="4">
    <source>
        <dbReference type="ARBA" id="ARBA00022553"/>
    </source>
</evidence>
<dbReference type="GO" id="GO:0009401">
    <property type="term" value="P:phosphoenolpyruvate-dependent sugar phosphotransferase system"/>
    <property type="evidence" value="ECO:0007669"/>
    <property type="project" value="UniProtKB-KW"/>
</dbReference>
<evidence type="ECO:0000256" key="8">
    <source>
        <dbReference type="ARBA" id="ARBA00023159"/>
    </source>
</evidence>
<dbReference type="Pfam" id="PF00874">
    <property type="entry name" value="PRD"/>
    <property type="match status" value="1"/>
</dbReference>
<dbReference type="PROSITE" id="PS51099">
    <property type="entry name" value="PTS_EIIB_TYPE_2"/>
    <property type="match status" value="1"/>
</dbReference>
<dbReference type="RefSeq" id="WP_010747242.1">
    <property type="nucleotide sequence ID" value="NZ_BAAAXM010000057.1"/>
</dbReference>
<evidence type="ECO:0000259" key="12">
    <source>
        <dbReference type="PROSITE" id="PS51094"/>
    </source>
</evidence>
<evidence type="ECO:0000256" key="2">
    <source>
        <dbReference type="ARBA" id="ARBA00022448"/>
    </source>
</evidence>
<dbReference type="SUPFAM" id="SSF63520">
    <property type="entry name" value="PTS-regulatory domain, PRD"/>
    <property type="match status" value="1"/>
</dbReference>
<sequence>MNYKMSYLLSNYFNRYVTLKEATQQTGLSTNELATQLAELNLTVESGTASEEQHVFIKPLSIEQWTRKLVNHTYEYLVYTEEQRQAMIYLLSYSAFEELSLFHFQDFLEVSKGTAIADVKKLRTYLSTQGIELVYSRRAGFYLTGNELEIRRVAQNFVARLVQETTGKFGLFYWLNQFDLTLYASIRDHIQKLTSNLGLTIVPSRIEEVCLLIGLSYKRINEQRLTQLTDLDILQSLTVHQASEQFFDTFFEKNHPIETGYLTVVLMTIVQGEIRDLQLDFLLSCSAEIIHRMENYSAIQFSNFRELLMNLFYHLVPAYFRIRFGFYLPNVLIENIQLDYPEIFDFTKQALYPLEQVVGQKIPIEEVGFFSILFGGAITNQKAEEAEKEVRALIVCPSGISSSLILQTELKKMFSTIRFQEAGSIDQLQNISEENYDAVFSTIPLNSKKRVYLVKPLMSQLEKNQLINHVQEELLVPGYSLPSAEEILKALNPYIDLKKGVTEEKLYKVLNKKMNRLIEKKEDNRPMLTELITPDMIQISTEVADWESAIRLAAQPLLDSQKIEDRYSEAMIEKVKQYGPFIHIGKGIALPHARPEDGVKALGMSLLKVEKPVLLLNDEKHAIQLFVCLAAVDNEAHLRALSSLTKLLSNRENLDDLLASTTKEEITTILTRGENN</sequence>
<feature type="domain" description="PRD" evidence="14">
    <location>
        <begin position="277"/>
        <end position="384"/>
    </location>
</feature>
<proteinExistence type="predicted"/>
<evidence type="ECO:0000313" key="16">
    <source>
        <dbReference type="Proteomes" id="UP001249240"/>
    </source>
</evidence>
<evidence type="ECO:0000256" key="9">
    <source>
        <dbReference type="ARBA" id="ARBA00037387"/>
    </source>
</evidence>
<evidence type="ECO:0000256" key="1">
    <source>
        <dbReference type="ARBA" id="ARBA00004496"/>
    </source>
</evidence>
<dbReference type="Pfam" id="PF05043">
    <property type="entry name" value="Mga"/>
    <property type="match status" value="1"/>
</dbReference>
<dbReference type="PROSITE" id="PS51094">
    <property type="entry name" value="PTS_EIIA_TYPE_2"/>
    <property type="match status" value="1"/>
</dbReference>
<dbReference type="GO" id="GO:0016301">
    <property type="term" value="F:kinase activity"/>
    <property type="evidence" value="ECO:0007669"/>
    <property type="project" value="UniProtKB-KW"/>
</dbReference>
<comment type="function">
    <text evidence="9">The phosphoenolpyruvate-dependent sugar phosphotransferase system (sugar PTS), a major carbohydrate active transport system, catalyzes the phosphorylation of incoming sugar substrates concomitantly with their translocation across the cell membrane. The enzyme II UlaABC PTS system is involved in ascorbate transport.</text>
</comment>
<feature type="domain" description="PTS EIIB type-2" evidence="13">
    <location>
        <begin position="390"/>
        <end position="478"/>
    </location>
</feature>
<dbReference type="CDD" id="cd05568">
    <property type="entry name" value="PTS_IIB_bgl_like"/>
    <property type="match status" value="1"/>
</dbReference>
<feature type="domain" description="PTS EIIA type-2" evidence="12">
    <location>
        <begin position="530"/>
        <end position="673"/>
    </location>
</feature>
<dbReference type="GO" id="GO:0006355">
    <property type="term" value="P:regulation of DNA-templated transcription"/>
    <property type="evidence" value="ECO:0007669"/>
    <property type="project" value="InterPro"/>
</dbReference>
<dbReference type="InterPro" id="IPR007737">
    <property type="entry name" value="Mga_HTH"/>
</dbReference>
<dbReference type="PANTHER" id="PTHR36203">
    <property type="entry name" value="ASCORBATE-SPECIFIC PTS SYSTEM EIIA COMPONENT"/>
    <property type="match status" value="1"/>
</dbReference>
<gene>
    <name evidence="15" type="ORF">P7D78_04300</name>
</gene>
<evidence type="ECO:0000313" key="15">
    <source>
        <dbReference type="EMBL" id="MDT2537338.1"/>
    </source>
</evidence>
<dbReference type="InterPro" id="IPR051351">
    <property type="entry name" value="Ascorbate-PTS_EIIA_comp"/>
</dbReference>
<reference evidence="15" key="1">
    <citation type="submission" date="2023-03" db="EMBL/GenBank/DDBJ databases">
        <authorList>
            <person name="Shen W."/>
            <person name="Cai J."/>
        </authorList>
    </citation>
    <scope>NUCLEOTIDE SEQUENCE</scope>
    <source>
        <strain evidence="15">B646-2</strain>
    </source>
</reference>
<dbReference type="Proteomes" id="UP001249240">
    <property type="component" value="Unassembled WGS sequence"/>
</dbReference>
<dbReference type="SUPFAM" id="SSF55804">
    <property type="entry name" value="Phoshotransferase/anion transport protein"/>
    <property type="match status" value="1"/>
</dbReference>
<evidence type="ECO:0000256" key="3">
    <source>
        <dbReference type="ARBA" id="ARBA00022490"/>
    </source>
</evidence>
<dbReference type="InterPro" id="IPR036095">
    <property type="entry name" value="PTS_EIIB-like_sf"/>
</dbReference>